<protein>
    <recommendedName>
        <fullName evidence="6">ABC transporter domain-containing protein</fullName>
    </recommendedName>
</protein>
<dbReference type="GO" id="GO:0015658">
    <property type="term" value="F:branched-chain amino acid transmembrane transporter activity"/>
    <property type="evidence" value="ECO:0007669"/>
    <property type="project" value="TreeGrafter"/>
</dbReference>
<sequence>MSFEARAGEIFALIGANGAGKTTTIMALAGHLFPRSGSILIEGNDVTSIGPRGRLARGVALVPEGRRVFADLSVDDNLTVGGHLRDSAELETNRESVYTTFPRLAERRSQLAGSLSGGEQQMLAIGRAVMASPTVLLVDELSLGLMPKMVDECYRVIDALRQQGLLIVLVEQSTQRALDVADQVVVMESGRRSWQGSGLEARQNPSIVGAYLGTTEGPYGAGE</sequence>
<name>A0A381YCP4_9ZZZZ</name>
<gene>
    <name evidence="7" type="ORF">METZ01_LOCUS127206</name>
</gene>
<dbReference type="Pfam" id="PF00005">
    <property type="entry name" value="ABC_tran"/>
    <property type="match status" value="1"/>
</dbReference>
<accession>A0A381YCP4</accession>
<evidence type="ECO:0000259" key="6">
    <source>
        <dbReference type="PROSITE" id="PS50893"/>
    </source>
</evidence>
<dbReference type="InterPro" id="IPR027417">
    <property type="entry name" value="P-loop_NTPase"/>
</dbReference>
<dbReference type="PROSITE" id="PS00211">
    <property type="entry name" value="ABC_TRANSPORTER_1"/>
    <property type="match status" value="1"/>
</dbReference>
<feature type="domain" description="ABC transporter" evidence="6">
    <location>
        <begin position="1"/>
        <end position="214"/>
    </location>
</feature>
<evidence type="ECO:0000256" key="3">
    <source>
        <dbReference type="ARBA" id="ARBA00022741"/>
    </source>
</evidence>
<dbReference type="InterPro" id="IPR003593">
    <property type="entry name" value="AAA+_ATPase"/>
</dbReference>
<dbReference type="GO" id="GO:0015807">
    <property type="term" value="P:L-amino acid transport"/>
    <property type="evidence" value="ECO:0007669"/>
    <property type="project" value="TreeGrafter"/>
</dbReference>
<dbReference type="GO" id="GO:0016887">
    <property type="term" value="F:ATP hydrolysis activity"/>
    <property type="evidence" value="ECO:0007669"/>
    <property type="project" value="InterPro"/>
</dbReference>
<evidence type="ECO:0000313" key="7">
    <source>
        <dbReference type="EMBL" id="SVA74352.1"/>
    </source>
</evidence>
<dbReference type="InterPro" id="IPR003439">
    <property type="entry name" value="ABC_transporter-like_ATP-bd"/>
</dbReference>
<comment type="similarity">
    <text evidence="1">Belongs to the ABC transporter superfamily.</text>
</comment>
<dbReference type="InterPro" id="IPR052156">
    <property type="entry name" value="BCAA_Transport_ATP-bd_LivF"/>
</dbReference>
<keyword evidence="3" id="KW-0547">Nucleotide-binding</keyword>
<dbReference type="PROSITE" id="PS50893">
    <property type="entry name" value="ABC_TRANSPORTER_2"/>
    <property type="match status" value="1"/>
</dbReference>
<keyword evidence="5" id="KW-0029">Amino-acid transport</keyword>
<evidence type="ECO:0000256" key="2">
    <source>
        <dbReference type="ARBA" id="ARBA00022448"/>
    </source>
</evidence>
<dbReference type="GO" id="GO:0005524">
    <property type="term" value="F:ATP binding"/>
    <property type="evidence" value="ECO:0007669"/>
    <property type="project" value="UniProtKB-KW"/>
</dbReference>
<dbReference type="SUPFAM" id="SSF52540">
    <property type="entry name" value="P-loop containing nucleoside triphosphate hydrolases"/>
    <property type="match status" value="1"/>
</dbReference>
<dbReference type="AlphaFoldDB" id="A0A381YCP4"/>
<dbReference type="InterPro" id="IPR017871">
    <property type="entry name" value="ABC_transporter-like_CS"/>
</dbReference>
<keyword evidence="4" id="KW-0067">ATP-binding</keyword>
<keyword evidence="2" id="KW-0813">Transport</keyword>
<dbReference type="SMART" id="SM00382">
    <property type="entry name" value="AAA"/>
    <property type="match status" value="1"/>
</dbReference>
<proteinExistence type="inferred from homology"/>
<evidence type="ECO:0000256" key="5">
    <source>
        <dbReference type="ARBA" id="ARBA00022970"/>
    </source>
</evidence>
<reference evidence="7" key="1">
    <citation type="submission" date="2018-05" db="EMBL/GenBank/DDBJ databases">
        <authorList>
            <person name="Lanie J.A."/>
            <person name="Ng W.-L."/>
            <person name="Kazmierczak K.M."/>
            <person name="Andrzejewski T.M."/>
            <person name="Davidsen T.M."/>
            <person name="Wayne K.J."/>
            <person name="Tettelin H."/>
            <person name="Glass J.I."/>
            <person name="Rusch D."/>
            <person name="Podicherti R."/>
            <person name="Tsui H.-C.T."/>
            <person name="Winkler M.E."/>
        </authorList>
    </citation>
    <scope>NUCLEOTIDE SEQUENCE</scope>
</reference>
<evidence type="ECO:0000256" key="4">
    <source>
        <dbReference type="ARBA" id="ARBA00022840"/>
    </source>
</evidence>
<dbReference type="PANTHER" id="PTHR43820:SF4">
    <property type="entry name" value="HIGH-AFFINITY BRANCHED-CHAIN AMINO ACID TRANSPORT ATP-BINDING PROTEIN LIVF"/>
    <property type="match status" value="1"/>
</dbReference>
<dbReference type="PANTHER" id="PTHR43820">
    <property type="entry name" value="HIGH-AFFINITY BRANCHED-CHAIN AMINO ACID TRANSPORT ATP-BINDING PROTEIN LIVF"/>
    <property type="match status" value="1"/>
</dbReference>
<evidence type="ECO:0000256" key="1">
    <source>
        <dbReference type="ARBA" id="ARBA00005417"/>
    </source>
</evidence>
<dbReference type="CDD" id="cd03224">
    <property type="entry name" value="ABC_TM1139_LivF_branched"/>
    <property type="match status" value="1"/>
</dbReference>
<dbReference type="EMBL" id="UINC01017828">
    <property type="protein sequence ID" value="SVA74352.1"/>
    <property type="molecule type" value="Genomic_DNA"/>
</dbReference>
<dbReference type="Gene3D" id="3.40.50.300">
    <property type="entry name" value="P-loop containing nucleotide triphosphate hydrolases"/>
    <property type="match status" value="1"/>
</dbReference>
<organism evidence="7">
    <name type="scientific">marine metagenome</name>
    <dbReference type="NCBI Taxonomy" id="408172"/>
    <lineage>
        <taxon>unclassified sequences</taxon>
        <taxon>metagenomes</taxon>
        <taxon>ecological metagenomes</taxon>
    </lineage>
</organism>